<reference evidence="1" key="2">
    <citation type="submission" date="2023-06" db="EMBL/GenBank/DDBJ databases">
        <authorList>
            <consortium name="Lawrence Berkeley National Laboratory"/>
            <person name="Haridas S."/>
            <person name="Hensen N."/>
            <person name="Bonometti L."/>
            <person name="Westerberg I."/>
            <person name="Brannstrom I.O."/>
            <person name="Guillou S."/>
            <person name="Cros-Aarteil S."/>
            <person name="Calhoun S."/>
            <person name="Kuo A."/>
            <person name="Mondo S."/>
            <person name="Pangilinan J."/>
            <person name="Riley R."/>
            <person name="Labutti K."/>
            <person name="Andreopoulos B."/>
            <person name="Lipzen A."/>
            <person name="Chen C."/>
            <person name="Yanf M."/>
            <person name="Daum C."/>
            <person name="Ng V."/>
            <person name="Clum A."/>
            <person name="Steindorff A."/>
            <person name="Ohm R."/>
            <person name="Martin F."/>
            <person name="Silar P."/>
            <person name="Natvig D."/>
            <person name="Lalanne C."/>
            <person name="Gautier V."/>
            <person name="Ament-Velasquez S.L."/>
            <person name="Kruys A."/>
            <person name="Hutchinson M.I."/>
            <person name="Powell A.J."/>
            <person name="Barry K."/>
            <person name="Miller A.N."/>
            <person name="Grigoriev I.V."/>
            <person name="Debuchy R."/>
            <person name="Gladieux P."/>
            <person name="Thoren M.H."/>
            <person name="Johannesson H."/>
        </authorList>
    </citation>
    <scope>NUCLEOTIDE SEQUENCE</scope>
    <source>
        <strain evidence="1">CBS 314.62</strain>
    </source>
</reference>
<dbReference type="AlphaFoldDB" id="A0AAE0XBR2"/>
<keyword evidence="2" id="KW-1185">Reference proteome</keyword>
<comment type="caution">
    <text evidence="1">The sequence shown here is derived from an EMBL/GenBank/DDBJ whole genome shotgun (WGS) entry which is preliminary data.</text>
</comment>
<sequence>MERTKPRPTMAPLALHDASIMFLISGQASLLGILENARAFPVATASLPTVRRADHGHAPQMLRFQLTGRDVNGGNNRSCEEEEEEEEELYTMDAAALEGAGDKEVQIGLGTGRRARAGDWVSGSIGKADYLCAFLAAQGPRPVAVA</sequence>
<accession>A0AAE0XBR2</accession>
<reference evidence="1" key="1">
    <citation type="journal article" date="2023" name="Mol. Phylogenet. Evol.">
        <title>Genome-scale phylogeny and comparative genomics of the fungal order Sordariales.</title>
        <authorList>
            <person name="Hensen N."/>
            <person name="Bonometti L."/>
            <person name="Westerberg I."/>
            <person name="Brannstrom I.O."/>
            <person name="Guillou S."/>
            <person name="Cros-Aarteil S."/>
            <person name="Calhoun S."/>
            <person name="Haridas S."/>
            <person name="Kuo A."/>
            <person name="Mondo S."/>
            <person name="Pangilinan J."/>
            <person name="Riley R."/>
            <person name="LaButti K."/>
            <person name="Andreopoulos B."/>
            <person name="Lipzen A."/>
            <person name="Chen C."/>
            <person name="Yan M."/>
            <person name="Daum C."/>
            <person name="Ng V."/>
            <person name="Clum A."/>
            <person name="Steindorff A."/>
            <person name="Ohm R.A."/>
            <person name="Martin F."/>
            <person name="Silar P."/>
            <person name="Natvig D.O."/>
            <person name="Lalanne C."/>
            <person name="Gautier V."/>
            <person name="Ament-Velasquez S.L."/>
            <person name="Kruys A."/>
            <person name="Hutchinson M.I."/>
            <person name="Powell A.J."/>
            <person name="Barry K."/>
            <person name="Miller A.N."/>
            <person name="Grigoriev I.V."/>
            <person name="Debuchy R."/>
            <person name="Gladieux P."/>
            <person name="Hiltunen Thoren M."/>
            <person name="Johannesson H."/>
        </authorList>
    </citation>
    <scope>NUCLEOTIDE SEQUENCE</scope>
    <source>
        <strain evidence="1">CBS 314.62</strain>
    </source>
</reference>
<gene>
    <name evidence="1" type="ORF">B0T22DRAFT_536411</name>
</gene>
<protein>
    <submittedName>
        <fullName evidence="1">Uncharacterized protein</fullName>
    </submittedName>
</protein>
<organism evidence="1 2">
    <name type="scientific">Podospora appendiculata</name>
    <dbReference type="NCBI Taxonomy" id="314037"/>
    <lineage>
        <taxon>Eukaryota</taxon>
        <taxon>Fungi</taxon>
        <taxon>Dikarya</taxon>
        <taxon>Ascomycota</taxon>
        <taxon>Pezizomycotina</taxon>
        <taxon>Sordariomycetes</taxon>
        <taxon>Sordariomycetidae</taxon>
        <taxon>Sordariales</taxon>
        <taxon>Podosporaceae</taxon>
        <taxon>Podospora</taxon>
    </lineage>
</organism>
<dbReference type="EMBL" id="JAULSO010000002">
    <property type="protein sequence ID" value="KAK3689513.1"/>
    <property type="molecule type" value="Genomic_DNA"/>
</dbReference>
<name>A0AAE0XBR2_9PEZI</name>
<proteinExistence type="predicted"/>
<evidence type="ECO:0000313" key="2">
    <source>
        <dbReference type="Proteomes" id="UP001270362"/>
    </source>
</evidence>
<evidence type="ECO:0000313" key="1">
    <source>
        <dbReference type="EMBL" id="KAK3689513.1"/>
    </source>
</evidence>
<dbReference type="Proteomes" id="UP001270362">
    <property type="component" value="Unassembled WGS sequence"/>
</dbReference>